<protein>
    <submittedName>
        <fullName evidence="1">Uncharacterized protein</fullName>
    </submittedName>
</protein>
<reference evidence="1" key="1">
    <citation type="journal article" date="2021" name="New Phytol.">
        <title>Evolutionary innovations through gain and loss of genes in the ectomycorrhizal Boletales.</title>
        <authorList>
            <person name="Wu G."/>
            <person name="Miyauchi S."/>
            <person name="Morin E."/>
            <person name="Kuo A."/>
            <person name="Drula E."/>
            <person name="Varga T."/>
            <person name="Kohler A."/>
            <person name="Feng B."/>
            <person name="Cao Y."/>
            <person name="Lipzen A."/>
            <person name="Daum C."/>
            <person name="Hundley H."/>
            <person name="Pangilinan J."/>
            <person name="Johnson J."/>
            <person name="Barry K."/>
            <person name="LaButti K."/>
            <person name="Ng V."/>
            <person name="Ahrendt S."/>
            <person name="Min B."/>
            <person name="Choi I.G."/>
            <person name="Park H."/>
            <person name="Plett J.M."/>
            <person name="Magnuson J."/>
            <person name="Spatafora J.W."/>
            <person name="Nagy L.G."/>
            <person name="Henrissat B."/>
            <person name="Grigoriev I.V."/>
            <person name="Yang Z.L."/>
            <person name="Xu J."/>
            <person name="Martin F.M."/>
        </authorList>
    </citation>
    <scope>NUCLEOTIDE SEQUENCE</scope>
    <source>
        <strain evidence="1">KUC20120723A-06</strain>
    </source>
</reference>
<evidence type="ECO:0000313" key="2">
    <source>
        <dbReference type="Proteomes" id="UP000790709"/>
    </source>
</evidence>
<sequence>MDAQPGRTRRPDKTSNKASDRTQKTAQQERSGTGVPGCTGGTASAKTGDQDARIGKTQDGRRTGRQGRECTDDGRETQRTRQAHPRQVPDEAGTPPTRLAHPERGKRSSGEGGTPPANSMNPPEPGVQFCTVP</sequence>
<dbReference type="Proteomes" id="UP000790709">
    <property type="component" value="Unassembled WGS sequence"/>
</dbReference>
<dbReference type="EMBL" id="MU266372">
    <property type="protein sequence ID" value="KAH7927108.1"/>
    <property type="molecule type" value="Genomic_DNA"/>
</dbReference>
<keyword evidence="2" id="KW-1185">Reference proteome</keyword>
<evidence type="ECO:0000313" key="1">
    <source>
        <dbReference type="EMBL" id="KAH7927108.1"/>
    </source>
</evidence>
<proteinExistence type="predicted"/>
<name>A0ACB8BPH8_9AGAM</name>
<gene>
    <name evidence="1" type="ORF">BV22DRAFT_1045646</name>
</gene>
<organism evidence="1 2">
    <name type="scientific">Leucogyrophana mollusca</name>
    <dbReference type="NCBI Taxonomy" id="85980"/>
    <lineage>
        <taxon>Eukaryota</taxon>
        <taxon>Fungi</taxon>
        <taxon>Dikarya</taxon>
        <taxon>Basidiomycota</taxon>
        <taxon>Agaricomycotina</taxon>
        <taxon>Agaricomycetes</taxon>
        <taxon>Agaricomycetidae</taxon>
        <taxon>Boletales</taxon>
        <taxon>Boletales incertae sedis</taxon>
        <taxon>Leucogyrophana</taxon>
    </lineage>
</organism>
<accession>A0ACB8BPH8</accession>
<comment type="caution">
    <text evidence="1">The sequence shown here is derived from an EMBL/GenBank/DDBJ whole genome shotgun (WGS) entry which is preliminary data.</text>
</comment>